<sequence length="302" mass="33285">MSSLWLLAVLAIKAVFANNEQFELYKNAKPGHMELDPKYGHIFDTEFFQNCQDNRIAGGGWESEPNSRPYQVGIYVPTANSGVSFCGGSIIGPQAFLTAAHCLDISNGDPITIHLGAHHMPPTSADEGLRTLTTSHFLLHPEWNAATIQNDIAIIFTNLDYIVQNEYIQYIPLASNPSESYLGKEAVVSGWGLQGDDHSAISPVLREVKSTIISNLACRMAYMGQVQRHHICLSGEERRSTCRGDSGGPLVVDGEQVGVVSFGTSAGCEVGWPPAFARVTTYIDWINQNVEFFRKHQRIMEQ</sequence>
<organism evidence="10">
    <name type="scientific">Dendroctonus ponderosae</name>
    <name type="common">Mountain pine beetle</name>
    <dbReference type="NCBI Taxonomy" id="77166"/>
    <lineage>
        <taxon>Eukaryota</taxon>
        <taxon>Metazoa</taxon>
        <taxon>Ecdysozoa</taxon>
        <taxon>Arthropoda</taxon>
        <taxon>Hexapoda</taxon>
        <taxon>Insecta</taxon>
        <taxon>Pterygota</taxon>
        <taxon>Neoptera</taxon>
        <taxon>Endopterygota</taxon>
        <taxon>Coleoptera</taxon>
        <taxon>Polyphaga</taxon>
        <taxon>Cucujiformia</taxon>
        <taxon>Curculionidae</taxon>
        <taxon>Scolytinae</taxon>
        <taxon>Dendroctonus</taxon>
    </lineage>
</organism>
<dbReference type="GO" id="GO:0006508">
    <property type="term" value="P:proteolysis"/>
    <property type="evidence" value="ECO:0007669"/>
    <property type="project" value="UniProtKB-KW"/>
</dbReference>
<evidence type="ECO:0000313" key="13">
    <source>
        <dbReference type="Proteomes" id="UP000019118"/>
    </source>
</evidence>
<feature type="signal peptide" evidence="8">
    <location>
        <begin position="1"/>
        <end position="17"/>
    </location>
</feature>
<evidence type="ECO:0000256" key="3">
    <source>
        <dbReference type="ARBA" id="ARBA00022670"/>
    </source>
</evidence>
<dbReference type="PROSITE" id="PS50240">
    <property type="entry name" value="TRYPSIN_DOM"/>
    <property type="match status" value="1"/>
</dbReference>
<dbReference type="SUPFAM" id="SSF50494">
    <property type="entry name" value="Trypsin-like serine proteases"/>
    <property type="match status" value="1"/>
</dbReference>
<dbReference type="GO" id="GO:0005576">
    <property type="term" value="C:extracellular region"/>
    <property type="evidence" value="ECO:0007669"/>
    <property type="project" value="UniProtKB-SubCell"/>
</dbReference>
<feature type="chain" id="PRO_5010971704" description="Peptidase S1 domain-containing protein" evidence="8">
    <location>
        <begin position="18"/>
        <end position="302"/>
    </location>
</feature>
<evidence type="ECO:0000256" key="1">
    <source>
        <dbReference type="ARBA" id="ARBA00004239"/>
    </source>
</evidence>
<evidence type="ECO:0000256" key="5">
    <source>
        <dbReference type="ARBA" id="ARBA00022825"/>
    </source>
</evidence>
<feature type="domain" description="Peptidase S1" evidence="9">
    <location>
        <begin position="56"/>
        <end position="291"/>
    </location>
</feature>
<comment type="similarity">
    <text evidence="2">Belongs to the peptidase S1 family.</text>
</comment>
<evidence type="ECO:0000313" key="12">
    <source>
        <dbReference type="EnsemblMetazoa" id="XP_019760204.1"/>
    </source>
</evidence>
<reference evidence="13 14" key="1">
    <citation type="journal article" date="2013" name="Genome Biol.">
        <title>Draft genome of the mountain pine beetle, Dendroctonus ponderosae Hopkins, a major forest pest.</title>
        <authorList>
            <person name="Keeling C.I."/>
            <person name="Yuen M.M."/>
            <person name="Liao N.Y."/>
            <person name="Docking T.R."/>
            <person name="Chan S.K."/>
            <person name="Taylor G.A."/>
            <person name="Palmquist D.L."/>
            <person name="Jackman S.D."/>
            <person name="Nguyen A."/>
            <person name="Li M."/>
            <person name="Henderson H."/>
            <person name="Janes J.K."/>
            <person name="Zhao Y."/>
            <person name="Pandoh P."/>
            <person name="Moore R."/>
            <person name="Sperling F.A."/>
            <person name="Huber D.P."/>
            <person name="Birol I."/>
            <person name="Jones S.J."/>
            <person name="Bohlmann J."/>
        </authorList>
    </citation>
    <scope>NUCLEOTIDE SEQUENCE</scope>
</reference>
<keyword evidence="4 7" id="KW-0378">Hydrolase</keyword>
<evidence type="ECO:0000256" key="7">
    <source>
        <dbReference type="RuleBase" id="RU363034"/>
    </source>
</evidence>
<keyword evidence="3 7" id="KW-0645">Protease</keyword>
<keyword evidence="5 7" id="KW-0720">Serine protease</keyword>
<dbReference type="PROSITE" id="PS00134">
    <property type="entry name" value="TRYPSIN_HIS"/>
    <property type="match status" value="1"/>
</dbReference>
<dbReference type="InterPro" id="IPR050430">
    <property type="entry name" value="Peptidase_S1"/>
</dbReference>
<dbReference type="PROSITE" id="PS00135">
    <property type="entry name" value="TRYPSIN_SER"/>
    <property type="match status" value="1"/>
</dbReference>
<dbReference type="InterPro" id="IPR001314">
    <property type="entry name" value="Peptidase_S1A"/>
</dbReference>
<dbReference type="InterPro" id="IPR043504">
    <property type="entry name" value="Peptidase_S1_PA_chymotrypsin"/>
</dbReference>
<dbReference type="Proteomes" id="UP000030742">
    <property type="component" value="Unassembled WGS sequence"/>
</dbReference>
<evidence type="ECO:0000256" key="6">
    <source>
        <dbReference type="ARBA" id="ARBA00023157"/>
    </source>
</evidence>
<evidence type="ECO:0000256" key="8">
    <source>
        <dbReference type="SAM" id="SignalP"/>
    </source>
</evidence>
<dbReference type="InterPro" id="IPR018114">
    <property type="entry name" value="TRYPSIN_HIS"/>
</dbReference>
<evidence type="ECO:0000313" key="11">
    <source>
        <dbReference type="EMBL" id="ERL85464.1"/>
    </source>
</evidence>
<dbReference type="Proteomes" id="UP000019118">
    <property type="component" value="Unassembled WGS sequence"/>
</dbReference>
<evidence type="ECO:0000259" key="9">
    <source>
        <dbReference type="PROSITE" id="PS50240"/>
    </source>
</evidence>
<dbReference type="AlphaFoldDB" id="N6T9R2"/>
<comment type="subcellular location">
    <subcellularLocation>
        <location evidence="1">Secreted</location>
        <location evidence="1">Extracellular space</location>
    </subcellularLocation>
</comment>
<evidence type="ECO:0000256" key="2">
    <source>
        <dbReference type="ARBA" id="ARBA00007664"/>
    </source>
</evidence>
<dbReference type="CDD" id="cd00190">
    <property type="entry name" value="Tryp_SPc"/>
    <property type="match status" value="1"/>
</dbReference>
<dbReference type="InterPro" id="IPR009003">
    <property type="entry name" value="Peptidase_S1_PA"/>
</dbReference>
<dbReference type="SMART" id="SM00020">
    <property type="entry name" value="Tryp_SPc"/>
    <property type="match status" value="1"/>
</dbReference>
<keyword evidence="8" id="KW-0732">Signal</keyword>
<dbReference type="FunFam" id="2.40.10.10:FF:000068">
    <property type="entry name" value="transmembrane protease serine 2"/>
    <property type="match status" value="1"/>
</dbReference>
<dbReference type="PANTHER" id="PTHR24276">
    <property type="entry name" value="POLYSERASE-RELATED"/>
    <property type="match status" value="1"/>
</dbReference>
<keyword evidence="13" id="KW-1185">Reference proteome</keyword>
<dbReference type="EnsemblMetazoa" id="XM_019904645.1">
    <property type="protein sequence ID" value="XP_019760204.1"/>
    <property type="gene ID" value="LOC109537763"/>
</dbReference>
<feature type="non-terminal residue" evidence="10">
    <location>
        <position position="1"/>
    </location>
</feature>
<dbReference type="InterPro" id="IPR001254">
    <property type="entry name" value="Trypsin_dom"/>
</dbReference>
<reference evidence="12" key="2">
    <citation type="submission" date="2024-08" db="UniProtKB">
        <authorList>
            <consortium name="EnsemblMetazoa"/>
        </authorList>
    </citation>
    <scope>IDENTIFICATION</scope>
</reference>
<dbReference type="HOGENOM" id="CLU_006842_7_6_1"/>
<dbReference type="PANTHER" id="PTHR24276:SF98">
    <property type="entry name" value="FI18310P1-RELATED"/>
    <property type="match status" value="1"/>
</dbReference>
<dbReference type="OrthoDB" id="5565075at2759"/>
<evidence type="ECO:0000313" key="14">
    <source>
        <dbReference type="Proteomes" id="UP000030742"/>
    </source>
</evidence>
<dbReference type="FunFam" id="2.40.10.10:FF:000036">
    <property type="entry name" value="Trypsin beta"/>
    <property type="match status" value="1"/>
</dbReference>
<accession>N6T9R2</accession>
<keyword evidence="6" id="KW-1015">Disulfide bond</keyword>
<dbReference type="GO" id="GO:0004252">
    <property type="term" value="F:serine-type endopeptidase activity"/>
    <property type="evidence" value="ECO:0007669"/>
    <property type="project" value="InterPro"/>
</dbReference>
<dbReference type="STRING" id="77166.N6T9R2"/>
<dbReference type="Pfam" id="PF00089">
    <property type="entry name" value="Trypsin"/>
    <property type="match status" value="1"/>
</dbReference>
<proteinExistence type="inferred from homology"/>
<evidence type="ECO:0000313" key="10">
    <source>
        <dbReference type="EMBL" id="ENN76994.1"/>
    </source>
</evidence>
<evidence type="ECO:0000256" key="4">
    <source>
        <dbReference type="ARBA" id="ARBA00022801"/>
    </source>
</evidence>
<dbReference type="KEGG" id="dpa:109537763"/>
<dbReference type="InterPro" id="IPR033116">
    <property type="entry name" value="TRYPSIN_SER"/>
</dbReference>
<gene>
    <name evidence="12" type="primary">109537763</name>
    <name evidence="11" type="ORF">D910_02883</name>
    <name evidence="10" type="ORF">YQE_06488</name>
</gene>
<dbReference type="EMBL" id="KB631698">
    <property type="protein sequence ID" value="ERL85464.1"/>
    <property type="molecule type" value="Genomic_DNA"/>
</dbReference>
<dbReference type="Gene3D" id="2.40.10.10">
    <property type="entry name" value="Trypsin-like serine proteases"/>
    <property type="match status" value="2"/>
</dbReference>
<protein>
    <recommendedName>
        <fullName evidence="9">Peptidase S1 domain-containing protein</fullName>
    </recommendedName>
</protein>
<dbReference type="EMBL" id="KB740960">
    <property type="protein sequence ID" value="ENN76994.1"/>
    <property type="molecule type" value="Genomic_DNA"/>
</dbReference>
<dbReference type="OMA" id="LACRMAY"/>
<dbReference type="PRINTS" id="PR00722">
    <property type="entry name" value="CHYMOTRYPSIN"/>
</dbReference>
<name>N6T9R2_DENPD</name>